<reference evidence="4" key="1">
    <citation type="submission" date="2012-12" db="EMBL/GenBank/DDBJ databases">
        <authorList>
            <person name="Hellsten U."/>
            <person name="Grimwood J."/>
            <person name="Chapman J.A."/>
            <person name="Shapiro H."/>
            <person name="Aerts A."/>
            <person name="Otillar R.P."/>
            <person name="Terry A.Y."/>
            <person name="Boore J.L."/>
            <person name="Simakov O."/>
            <person name="Marletaz F."/>
            <person name="Cho S.-J."/>
            <person name="Edsinger-Gonzales E."/>
            <person name="Havlak P."/>
            <person name="Kuo D.-H."/>
            <person name="Larsson T."/>
            <person name="Lv J."/>
            <person name="Arendt D."/>
            <person name="Savage R."/>
            <person name="Osoegawa K."/>
            <person name="de Jong P."/>
            <person name="Lindberg D.R."/>
            <person name="Seaver E.C."/>
            <person name="Weisblat D.A."/>
            <person name="Putnam N.H."/>
            <person name="Grigoriev I.V."/>
            <person name="Rokhsar D.S."/>
        </authorList>
    </citation>
    <scope>NUCLEOTIDE SEQUENCE</scope>
    <source>
        <strain evidence="4">I ESC-2004</strain>
    </source>
</reference>
<gene>
    <name evidence="2" type="ORF">CAPTEDRAFT_204811</name>
</gene>
<reference evidence="3" key="3">
    <citation type="submission" date="2015-06" db="UniProtKB">
        <authorList>
            <consortium name="EnsemblMetazoa"/>
        </authorList>
    </citation>
    <scope>IDENTIFICATION</scope>
</reference>
<feature type="chain" id="PRO_5008786632" description="C-type lectin domain-containing protein" evidence="1">
    <location>
        <begin position="21"/>
        <end position="109"/>
    </location>
</feature>
<evidence type="ECO:0000256" key="1">
    <source>
        <dbReference type="SAM" id="SignalP"/>
    </source>
</evidence>
<accession>R7T456</accession>
<dbReference type="InterPro" id="IPR016186">
    <property type="entry name" value="C-type_lectin-like/link_sf"/>
</dbReference>
<dbReference type="InterPro" id="IPR016187">
    <property type="entry name" value="CTDL_fold"/>
</dbReference>
<dbReference type="Gene3D" id="3.10.100.10">
    <property type="entry name" value="Mannose-Binding Protein A, subunit A"/>
    <property type="match status" value="1"/>
</dbReference>
<organism evidence="2">
    <name type="scientific">Capitella teleta</name>
    <name type="common">Polychaete worm</name>
    <dbReference type="NCBI Taxonomy" id="283909"/>
    <lineage>
        <taxon>Eukaryota</taxon>
        <taxon>Metazoa</taxon>
        <taxon>Spiralia</taxon>
        <taxon>Lophotrochozoa</taxon>
        <taxon>Annelida</taxon>
        <taxon>Polychaeta</taxon>
        <taxon>Sedentaria</taxon>
        <taxon>Scolecida</taxon>
        <taxon>Capitellidae</taxon>
        <taxon>Capitella</taxon>
    </lineage>
</organism>
<feature type="signal peptide" evidence="1">
    <location>
        <begin position="1"/>
        <end position="20"/>
    </location>
</feature>
<dbReference type="SUPFAM" id="SSF56436">
    <property type="entry name" value="C-type lectin-like"/>
    <property type="match status" value="1"/>
</dbReference>
<protein>
    <recommendedName>
        <fullName evidence="5">C-type lectin domain-containing protein</fullName>
    </recommendedName>
</protein>
<evidence type="ECO:0000313" key="3">
    <source>
        <dbReference type="EnsemblMetazoa" id="CapteP204811"/>
    </source>
</evidence>
<dbReference type="EMBL" id="KB312211">
    <property type="protein sequence ID" value="ELT87677.1"/>
    <property type="molecule type" value="Genomic_DNA"/>
</dbReference>
<evidence type="ECO:0000313" key="2">
    <source>
        <dbReference type="EMBL" id="ELT87677.1"/>
    </source>
</evidence>
<evidence type="ECO:0008006" key="5">
    <source>
        <dbReference type="Google" id="ProtNLM"/>
    </source>
</evidence>
<sequence length="109" mass="12532">MKFLLIVVLFLGCPLVLVAAQCPVEWTFVDGYCYYSTANDYSFWSAEEGCRKRGGDLVTLNTDEEKHLQHSSTRNKYICKKVAVLDEEECEEGWHHNRMAGNCLLINHE</sequence>
<dbReference type="EnsemblMetazoa" id="CapteT204811">
    <property type="protein sequence ID" value="CapteP204811"/>
    <property type="gene ID" value="CapteG204811"/>
</dbReference>
<reference evidence="2 4" key="2">
    <citation type="journal article" date="2013" name="Nature">
        <title>Insights into bilaterian evolution from three spiralian genomes.</title>
        <authorList>
            <person name="Simakov O."/>
            <person name="Marletaz F."/>
            <person name="Cho S.J."/>
            <person name="Edsinger-Gonzales E."/>
            <person name="Havlak P."/>
            <person name="Hellsten U."/>
            <person name="Kuo D.H."/>
            <person name="Larsson T."/>
            <person name="Lv J."/>
            <person name="Arendt D."/>
            <person name="Savage R."/>
            <person name="Osoegawa K."/>
            <person name="de Jong P."/>
            <person name="Grimwood J."/>
            <person name="Chapman J.A."/>
            <person name="Shapiro H."/>
            <person name="Aerts A."/>
            <person name="Otillar R.P."/>
            <person name="Terry A.Y."/>
            <person name="Boore J.L."/>
            <person name="Grigoriev I.V."/>
            <person name="Lindberg D.R."/>
            <person name="Seaver E.C."/>
            <person name="Weisblat D.A."/>
            <person name="Putnam N.H."/>
            <person name="Rokhsar D.S."/>
        </authorList>
    </citation>
    <scope>NUCLEOTIDE SEQUENCE</scope>
    <source>
        <strain evidence="2 4">I ESC-2004</strain>
    </source>
</reference>
<dbReference type="Proteomes" id="UP000014760">
    <property type="component" value="Unassembled WGS sequence"/>
</dbReference>
<dbReference type="OrthoDB" id="6133475at2759"/>
<keyword evidence="1" id="KW-0732">Signal</keyword>
<name>R7T456_CAPTE</name>
<dbReference type="EMBL" id="AMQN01034061">
    <property type="status" value="NOT_ANNOTATED_CDS"/>
    <property type="molecule type" value="Genomic_DNA"/>
</dbReference>
<proteinExistence type="predicted"/>
<evidence type="ECO:0000313" key="4">
    <source>
        <dbReference type="Proteomes" id="UP000014760"/>
    </source>
</evidence>
<dbReference type="AlphaFoldDB" id="R7T456"/>
<keyword evidence="4" id="KW-1185">Reference proteome</keyword>
<feature type="non-terminal residue" evidence="2">
    <location>
        <position position="109"/>
    </location>
</feature>
<dbReference type="HOGENOM" id="CLU_2190482_0_0_1"/>